<dbReference type="Proteomes" id="UP001642487">
    <property type="component" value="Chromosome 1"/>
</dbReference>
<reference evidence="1 2" key="1">
    <citation type="submission" date="2024-03" db="EMBL/GenBank/DDBJ databases">
        <authorList>
            <person name="Gkanogiannis A."/>
            <person name="Becerra Lopez-Lavalle L."/>
        </authorList>
    </citation>
    <scope>NUCLEOTIDE SEQUENCE [LARGE SCALE GENOMIC DNA]</scope>
</reference>
<accession>A0ABP0XNZ1</accession>
<evidence type="ECO:0000313" key="1">
    <source>
        <dbReference type="EMBL" id="CAK9309265.1"/>
    </source>
</evidence>
<protein>
    <submittedName>
        <fullName evidence="1">Uncharacterized protein</fullName>
    </submittedName>
</protein>
<gene>
    <name evidence="1" type="ORF">CITCOLO1_LOCUS812</name>
</gene>
<evidence type="ECO:0000313" key="2">
    <source>
        <dbReference type="Proteomes" id="UP001642487"/>
    </source>
</evidence>
<sequence>MNIGNESWVVSLWRLIGLSLRVKLRHLFPPHYEEGQDTHDELQRRNLRDELEDREKESFFIKEQVIRLLKNYQCMQYLKTVLPSFRRMLLDFENTDAKTFLLLLSDH</sequence>
<dbReference type="EMBL" id="OZ021735">
    <property type="protein sequence ID" value="CAK9309265.1"/>
    <property type="molecule type" value="Genomic_DNA"/>
</dbReference>
<name>A0ABP0XNZ1_9ROSI</name>
<proteinExistence type="predicted"/>
<keyword evidence="2" id="KW-1185">Reference proteome</keyword>
<organism evidence="1 2">
    <name type="scientific">Citrullus colocynthis</name>
    <name type="common">colocynth</name>
    <dbReference type="NCBI Taxonomy" id="252529"/>
    <lineage>
        <taxon>Eukaryota</taxon>
        <taxon>Viridiplantae</taxon>
        <taxon>Streptophyta</taxon>
        <taxon>Embryophyta</taxon>
        <taxon>Tracheophyta</taxon>
        <taxon>Spermatophyta</taxon>
        <taxon>Magnoliopsida</taxon>
        <taxon>eudicotyledons</taxon>
        <taxon>Gunneridae</taxon>
        <taxon>Pentapetalae</taxon>
        <taxon>rosids</taxon>
        <taxon>fabids</taxon>
        <taxon>Cucurbitales</taxon>
        <taxon>Cucurbitaceae</taxon>
        <taxon>Benincaseae</taxon>
        <taxon>Citrullus</taxon>
    </lineage>
</organism>